<comment type="catalytic activity">
    <reaction evidence="6">
        <text>L-seryl-[protein] + ATP = O-phospho-L-seryl-[protein] + ADP + H(+)</text>
        <dbReference type="Rhea" id="RHEA:17989"/>
        <dbReference type="Rhea" id="RHEA-COMP:9863"/>
        <dbReference type="Rhea" id="RHEA-COMP:11604"/>
        <dbReference type="ChEBI" id="CHEBI:15378"/>
        <dbReference type="ChEBI" id="CHEBI:29999"/>
        <dbReference type="ChEBI" id="CHEBI:30616"/>
        <dbReference type="ChEBI" id="CHEBI:83421"/>
        <dbReference type="ChEBI" id="CHEBI:456216"/>
        <dbReference type="EC" id="2.7.11.1"/>
    </reaction>
</comment>
<dbReference type="HAMAP" id="MF_00638">
    <property type="entry name" value="Anti_sigma_B"/>
    <property type="match status" value="1"/>
</dbReference>
<gene>
    <name evidence="6 8" type="primary">rsbW</name>
    <name evidence="8" type="ORF">BN1048_02072</name>
</gene>
<dbReference type="EC" id="2.7.11.1" evidence="6"/>
<dbReference type="RefSeq" id="WP_035810933.1">
    <property type="nucleotide sequence ID" value="NZ_CCSE01000001.1"/>
</dbReference>
<dbReference type="SUPFAM" id="SSF55874">
    <property type="entry name" value="ATPase domain of HSP90 chaperone/DNA topoisomerase II/histidine kinase"/>
    <property type="match status" value="1"/>
</dbReference>
<dbReference type="HOGENOM" id="CLU_090336_11_1_9"/>
<dbReference type="GO" id="GO:0106310">
    <property type="term" value="F:protein serine kinase activity"/>
    <property type="evidence" value="ECO:0007669"/>
    <property type="project" value="RHEA"/>
</dbReference>
<evidence type="ECO:0000256" key="1">
    <source>
        <dbReference type="ARBA" id="ARBA00022527"/>
    </source>
</evidence>
<evidence type="ECO:0000259" key="7">
    <source>
        <dbReference type="Pfam" id="PF13581"/>
    </source>
</evidence>
<dbReference type="InterPro" id="IPR036890">
    <property type="entry name" value="HATPase_C_sf"/>
</dbReference>
<comment type="similarity">
    <text evidence="6">Belongs to the anti-sigma-factor family.</text>
</comment>
<dbReference type="OrthoDB" id="9798941at2"/>
<dbReference type="GO" id="GO:0005524">
    <property type="term" value="F:ATP binding"/>
    <property type="evidence" value="ECO:0007669"/>
    <property type="project" value="UniProtKB-KW"/>
</dbReference>
<evidence type="ECO:0000256" key="4">
    <source>
        <dbReference type="ARBA" id="ARBA00022777"/>
    </source>
</evidence>
<dbReference type="AlphaFoldDB" id="A0A078MAT7"/>
<evidence type="ECO:0000256" key="5">
    <source>
        <dbReference type="ARBA" id="ARBA00022840"/>
    </source>
</evidence>
<dbReference type="Gene3D" id="3.30.565.10">
    <property type="entry name" value="Histidine kinase-like ATPase, C-terminal domain"/>
    <property type="match status" value="1"/>
</dbReference>
<feature type="domain" description="Histidine kinase/HSP90-like ATPase" evidence="7">
    <location>
        <begin position="12"/>
        <end position="141"/>
    </location>
</feature>
<dbReference type="PANTHER" id="PTHR35526:SF9">
    <property type="entry name" value="SERINE-PROTEIN KINASE RSBW"/>
    <property type="match status" value="1"/>
</dbReference>
<keyword evidence="1 6" id="KW-0723">Serine/threonine-protein kinase</keyword>
<proteinExistence type="inferred from homology"/>
<evidence type="ECO:0000256" key="2">
    <source>
        <dbReference type="ARBA" id="ARBA00022679"/>
    </source>
</evidence>
<evidence type="ECO:0000313" key="8">
    <source>
        <dbReference type="EMBL" id="CEA03405.1"/>
    </source>
</evidence>
<evidence type="ECO:0000313" key="9">
    <source>
        <dbReference type="Proteomes" id="UP000044136"/>
    </source>
</evidence>
<sequence>MMPQYDFIEMKFPASAEYVGLIRLTLSGVLSRAGATYDDIEDSKIAVSEAVTNAVKHAYKDNEQGEILVGFAVYSDKVEVIVSDNGQSFDYEQIKEELGPYNEDDNIDYLREGGLGLFLIETLMDKVSFRKEPGVTISMTKYINESQVHPNGETISQ</sequence>
<dbReference type="InterPro" id="IPR003594">
    <property type="entry name" value="HATPase_dom"/>
</dbReference>
<keyword evidence="2 6" id="KW-0808">Transferase</keyword>
<dbReference type="CDD" id="cd16936">
    <property type="entry name" value="HATPase_RsbW-like"/>
    <property type="match status" value="1"/>
</dbReference>
<organism evidence="8 9">
    <name type="scientific">Jeotgalicoccus saudimassiliensis</name>
    <dbReference type="NCBI Taxonomy" id="1461582"/>
    <lineage>
        <taxon>Bacteria</taxon>
        <taxon>Bacillati</taxon>
        <taxon>Bacillota</taxon>
        <taxon>Bacilli</taxon>
        <taxon>Bacillales</taxon>
        <taxon>Staphylococcaceae</taxon>
        <taxon>Jeotgalicoccus</taxon>
    </lineage>
</organism>
<dbReference type="NCBIfam" id="TIGR01924">
    <property type="entry name" value="rsbW_low_gc"/>
    <property type="match status" value="1"/>
</dbReference>
<dbReference type="Proteomes" id="UP000044136">
    <property type="component" value="Unassembled WGS sequence"/>
</dbReference>
<dbReference type="Pfam" id="PF13581">
    <property type="entry name" value="HATPase_c_2"/>
    <property type="match status" value="1"/>
</dbReference>
<keyword evidence="4 6" id="KW-0418">Kinase</keyword>
<keyword evidence="5 6" id="KW-0067">ATP-binding</keyword>
<dbReference type="EMBL" id="CCSE01000001">
    <property type="protein sequence ID" value="CEA03405.1"/>
    <property type="molecule type" value="Genomic_DNA"/>
</dbReference>
<comment type="function">
    <text evidence="6">Negative regulator of sigma-B activity. Phosphorylates and inactivates its specific antagonist protein, RsbV. Upon phosphorylation of RsbV, RsbW is released and binds to sigma-B, thereby blocking its ability to form an RNA polymerase holoenzyme (E-sigma-B).</text>
</comment>
<name>A0A078MAT7_9STAP</name>
<comment type="catalytic activity">
    <reaction evidence="6">
        <text>L-threonyl-[protein] + ATP = O-phospho-L-threonyl-[protein] + ADP + H(+)</text>
        <dbReference type="Rhea" id="RHEA:46608"/>
        <dbReference type="Rhea" id="RHEA-COMP:11060"/>
        <dbReference type="Rhea" id="RHEA-COMP:11605"/>
        <dbReference type="ChEBI" id="CHEBI:15378"/>
        <dbReference type="ChEBI" id="CHEBI:30013"/>
        <dbReference type="ChEBI" id="CHEBI:30616"/>
        <dbReference type="ChEBI" id="CHEBI:61977"/>
        <dbReference type="ChEBI" id="CHEBI:456216"/>
        <dbReference type="EC" id="2.7.11.1"/>
    </reaction>
</comment>
<dbReference type="InterPro" id="IPR010193">
    <property type="entry name" value="RsbW"/>
</dbReference>
<protein>
    <recommendedName>
        <fullName evidence="6">Serine-protein kinase RsbW</fullName>
        <ecNumber evidence="6">2.7.11.1</ecNumber>
    </recommendedName>
    <alternativeName>
        <fullName evidence="6">Anti-sigma-B factor</fullName>
    </alternativeName>
    <alternativeName>
        <fullName evidence="6">Sigma-B negative effector RsbW</fullName>
    </alternativeName>
</protein>
<keyword evidence="9" id="KW-1185">Reference proteome</keyword>
<dbReference type="STRING" id="1461582.BN1048_02072"/>
<dbReference type="PANTHER" id="PTHR35526">
    <property type="entry name" value="ANTI-SIGMA-F FACTOR RSBW-RELATED"/>
    <property type="match status" value="1"/>
</dbReference>
<dbReference type="InterPro" id="IPR050267">
    <property type="entry name" value="Anti-sigma-factor_SerPK"/>
</dbReference>
<evidence type="ECO:0000256" key="3">
    <source>
        <dbReference type="ARBA" id="ARBA00022741"/>
    </source>
</evidence>
<reference evidence="8 9" key="1">
    <citation type="submission" date="2014-07" db="EMBL/GenBank/DDBJ databases">
        <authorList>
            <person name="Urmite Genomes Urmite Genomes"/>
        </authorList>
    </citation>
    <scope>NUCLEOTIDE SEQUENCE [LARGE SCALE GENOMIC DNA]</scope>
    <source>
        <strain evidence="8 9">13MG44_air</strain>
    </source>
</reference>
<dbReference type="GO" id="GO:0004674">
    <property type="term" value="F:protein serine/threonine kinase activity"/>
    <property type="evidence" value="ECO:0007669"/>
    <property type="project" value="UniProtKB-KW"/>
</dbReference>
<dbReference type="eggNOG" id="COG2172">
    <property type="taxonomic scope" value="Bacteria"/>
</dbReference>
<keyword evidence="3 6" id="KW-0547">Nucleotide-binding</keyword>
<evidence type="ECO:0000256" key="6">
    <source>
        <dbReference type="HAMAP-Rule" id="MF_00638"/>
    </source>
</evidence>
<dbReference type="NCBIfam" id="NF003144">
    <property type="entry name" value="PRK04069.1"/>
    <property type="match status" value="1"/>
</dbReference>
<accession>A0A078MAT7</accession>
<dbReference type="GO" id="GO:0016989">
    <property type="term" value="F:sigma factor antagonist activity"/>
    <property type="evidence" value="ECO:0007669"/>
    <property type="project" value="InterPro"/>
</dbReference>